<proteinExistence type="inferred from homology"/>
<reference evidence="10 11" key="2">
    <citation type="submission" date="2019-01" db="EMBL/GenBank/DDBJ databases">
        <title>The decoding of complex shrimp genome reveals the adaptation for benthos swimmer, frequently molting mechanism and breeding impact on genome.</title>
        <authorList>
            <person name="Sun Y."/>
            <person name="Gao Y."/>
            <person name="Yu Y."/>
        </authorList>
    </citation>
    <scope>NUCLEOTIDE SEQUENCE [LARGE SCALE GENOMIC DNA]</scope>
    <source>
        <tissue evidence="10">Muscle</tissue>
    </source>
</reference>
<evidence type="ECO:0000256" key="4">
    <source>
        <dbReference type="ARBA" id="ARBA00022723"/>
    </source>
</evidence>
<dbReference type="PRINTS" id="PR00463">
    <property type="entry name" value="EP450I"/>
</dbReference>
<keyword evidence="3 8" id="KW-0349">Heme</keyword>
<dbReference type="AlphaFoldDB" id="A0A3R7MCX4"/>
<evidence type="ECO:0000256" key="6">
    <source>
        <dbReference type="ARBA" id="ARBA00023004"/>
    </source>
</evidence>
<evidence type="ECO:0000256" key="9">
    <source>
        <dbReference type="RuleBase" id="RU000461"/>
    </source>
</evidence>
<evidence type="ECO:0000256" key="2">
    <source>
        <dbReference type="ARBA" id="ARBA00010617"/>
    </source>
</evidence>
<dbReference type="STRING" id="6689.A0A3R7MCX4"/>
<evidence type="ECO:0000256" key="3">
    <source>
        <dbReference type="ARBA" id="ARBA00022617"/>
    </source>
</evidence>
<dbReference type="PRINTS" id="PR00385">
    <property type="entry name" value="P450"/>
</dbReference>
<dbReference type="Pfam" id="PF00067">
    <property type="entry name" value="p450"/>
    <property type="match status" value="2"/>
</dbReference>
<sequence length="469" mass="53864">MALFRSLLSRGVPQSPPAAALCHGTSRVTFARCLSATKEIPGPKTLPVVGVLFSMLSDKDFDKNNIHLYFKKLFKIYGPIVKLKFPGKPTTVILNDPEDMKWIHHCTKDNPVRGGLEALKKARYLDDYFEKKGGITVEISKERNEEGELTSDLKDLLQKWSLETVCLISLNRHLGSLDPTLPIDSEQMKCSRAAIDFLRCTFECEEKFLWKIYPTKTFKTLQESLKILTEVCDRTLREFKEGIEERNTRDPDRSLNMIEQLLLDPDLSHKDVVTFMIDLLPGGTETMTNSSIVFLYLLAKHPHAQAKVQEEVDRVLGRDLSPITAKQINQLSYIRATLKESFRLLPPAIGTNRILQNDVKIRGYTLHKGWNCIMLSGVSGLDESQFPRPQDFVPERWLRHQPLGQIHPFASLPFSQGTRMCIGRRIFEQNMYILIARTLQRYNLEWRGEDLRREHSIVFNADEEKSHPL</sequence>
<evidence type="ECO:0000256" key="8">
    <source>
        <dbReference type="PIRSR" id="PIRSR602401-1"/>
    </source>
</evidence>
<reference evidence="10 11" key="1">
    <citation type="submission" date="2018-04" db="EMBL/GenBank/DDBJ databases">
        <authorList>
            <person name="Zhang X."/>
            <person name="Yuan J."/>
            <person name="Li F."/>
            <person name="Xiang J."/>
        </authorList>
    </citation>
    <scope>NUCLEOTIDE SEQUENCE [LARGE SCALE GENOMIC DNA]</scope>
    <source>
        <tissue evidence="10">Muscle</tissue>
    </source>
</reference>
<evidence type="ECO:0008006" key="12">
    <source>
        <dbReference type="Google" id="ProtNLM"/>
    </source>
</evidence>
<comment type="cofactor">
    <cofactor evidence="1 8">
        <name>heme</name>
        <dbReference type="ChEBI" id="CHEBI:30413"/>
    </cofactor>
</comment>
<dbReference type="InterPro" id="IPR050479">
    <property type="entry name" value="CYP11_CYP27_families"/>
</dbReference>
<dbReference type="GO" id="GO:0016705">
    <property type="term" value="F:oxidoreductase activity, acting on paired donors, with incorporation or reduction of molecular oxygen"/>
    <property type="evidence" value="ECO:0007669"/>
    <property type="project" value="InterPro"/>
</dbReference>
<name>A0A3R7MCX4_PENVA</name>
<dbReference type="GO" id="GO:0004497">
    <property type="term" value="F:monooxygenase activity"/>
    <property type="evidence" value="ECO:0007669"/>
    <property type="project" value="UniProtKB-KW"/>
</dbReference>
<dbReference type="PANTHER" id="PTHR24279:SF120">
    <property type="entry name" value="CYTOCHROME P450"/>
    <property type="match status" value="1"/>
</dbReference>
<gene>
    <name evidence="10" type="ORF">C7M84_002746</name>
</gene>
<dbReference type="PROSITE" id="PS00086">
    <property type="entry name" value="CYTOCHROME_P450"/>
    <property type="match status" value="1"/>
</dbReference>
<evidence type="ECO:0000313" key="10">
    <source>
        <dbReference type="EMBL" id="ROT78541.1"/>
    </source>
</evidence>
<evidence type="ECO:0000256" key="1">
    <source>
        <dbReference type="ARBA" id="ARBA00001971"/>
    </source>
</evidence>
<dbReference type="InterPro" id="IPR017972">
    <property type="entry name" value="Cyt_P450_CS"/>
</dbReference>
<comment type="caution">
    <text evidence="10">The sequence shown here is derived from an EMBL/GenBank/DDBJ whole genome shotgun (WGS) entry which is preliminary data.</text>
</comment>
<dbReference type="InterPro" id="IPR002401">
    <property type="entry name" value="Cyt_P450_E_grp-I"/>
</dbReference>
<dbReference type="InterPro" id="IPR001128">
    <property type="entry name" value="Cyt_P450"/>
</dbReference>
<dbReference type="OrthoDB" id="3945418at2759"/>
<comment type="similarity">
    <text evidence="2 9">Belongs to the cytochrome P450 family.</text>
</comment>
<dbReference type="CDD" id="cd11054">
    <property type="entry name" value="CYP24A1-like"/>
    <property type="match status" value="1"/>
</dbReference>
<organism evidence="10 11">
    <name type="scientific">Penaeus vannamei</name>
    <name type="common">Whiteleg shrimp</name>
    <name type="synonym">Litopenaeus vannamei</name>
    <dbReference type="NCBI Taxonomy" id="6689"/>
    <lineage>
        <taxon>Eukaryota</taxon>
        <taxon>Metazoa</taxon>
        <taxon>Ecdysozoa</taxon>
        <taxon>Arthropoda</taxon>
        <taxon>Crustacea</taxon>
        <taxon>Multicrustacea</taxon>
        <taxon>Malacostraca</taxon>
        <taxon>Eumalacostraca</taxon>
        <taxon>Eucarida</taxon>
        <taxon>Decapoda</taxon>
        <taxon>Dendrobranchiata</taxon>
        <taxon>Penaeoidea</taxon>
        <taxon>Penaeidae</taxon>
        <taxon>Penaeus</taxon>
    </lineage>
</organism>
<protein>
    <recommendedName>
        <fullName evidence="12">Cytochrome P450</fullName>
    </recommendedName>
</protein>
<dbReference type="Proteomes" id="UP000283509">
    <property type="component" value="Unassembled WGS sequence"/>
</dbReference>
<keyword evidence="5 9" id="KW-0560">Oxidoreductase</keyword>
<dbReference type="EMBL" id="QCYY01001367">
    <property type="protein sequence ID" value="ROT78541.1"/>
    <property type="molecule type" value="Genomic_DNA"/>
</dbReference>
<evidence type="ECO:0000313" key="11">
    <source>
        <dbReference type="Proteomes" id="UP000283509"/>
    </source>
</evidence>
<dbReference type="SUPFAM" id="SSF48264">
    <property type="entry name" value="Cytochrome P450"/>
    <property type="match status" value="1"/>
</dbReference>
<accession>A0A3R7MCX4</accession>
<evidence type="ECO:0000256" key="7">
    <source>
        <dbReference type="ARBA" id="ARBA00023033"/>
    </source>
</evidence>
<evidence type="ECO:0000256" key="5">
    <source>
        <dbReference type="ARBA" id="ARBA00023002"/>
    </source>
</evidence>
<dbReference type="GO" id="GO:0020037">
    <property type="term" value="F:heme binding"/>
    <property type="evidence" value="ECO:0007669"/>
    <property type="project" value="InterPro"/>
</dbReference>
<dbReference type="Gene3D" id="1.10.630.10">
    <property type="entry name" value="Cytochrome P450"/>
    <property type="match status" value="1"/>
</dbReference>
<feature type="binding site" description="axial binding residue" evidence="8">
    <location>
        <position position="421"/>
    </location>
    <ligand>
        <name>heme</name>
        <dbReference type="ChEBI" id="CHEBI:30413"/>
    </ligand>
    <ligandPart>
        <name>Fe</name>
        <dbReference type="ChEBI" id="CHEBI:18248"/>
    </ligandPart>
</feature>
<dbReference type="InterPro" id="IPR036396">
    <property type="entry name" value="Cyt_P450_sf"/>
</dbReference>
<keyword evidence="4 8" id="KW-0479">Metal-binding</keyword>
<keyword evidence="7 9" id="KW-0503">Monooxygenase</keyword>
<keyword evidence="6 8" id="KW-0408">Iron</keyword>
<dbReference type="PANTHER" id="PTHR24279">
    <property type="entry name" value="CYTOCHROME P450"/>
    <property type="match status" value="1"/>
</dbReference>
<keyword evidence="11" id="KW-1185">Reference proteome</keyword>
<dbReference type="GO" id="GO:0005506">
    <property type="term" value="F:iron ion binding"/>
    <property type="evidence" value="ECO:0007669"/>
    <property type="project" value="InterPro"/>
</dbReference>